<proteinExistence type="predicted"/>
<name>A0A4Q7VV98_9BURK</name>
<protein>
    <submittedName>
        <fullName evidence="3">Outer membrane protein</fullName>
    </submittedName>
</protein>
<gene>
    <name evidence="3" type="ORF">EV670_1281</name>
</gene>
<reference evidence="3 4" key="1">
    <citation type="submission" date="2019-02" db="EMBL/GenBank/DDBJ databases">
        <title>Genomic Encyclopedia of Type Strains, Phase IV (KMG-IV): sequencing the most valuable type-strain genomes for metagenomic binning, comparative biology and taxonomic classification.</title>
        <authorList>
            <person name="Goeker M."/>
        </authorList>
    </citation>
    <scope>NUCLEOTIDE SEQUENCE [LARGE SCALE GENOMIC DNA]</scope>
    <source>
        <strain evidence="3 4">DSM 19570</strain>
    </source>
</reference>
<comment type="subcellular location">
    <subcellularLocation>
        <location evidence="1">Cell outer membrane</location>
    </subcellularLocation>
</comment>
<dbReference type="Proteomes" id="UP000293671">
    <property type="component" value="Unassembled WGS sequence"/>
</dbReference>
<keyword evidence="2" id="KW-0732">Signal</keyword>
<dbReference type="Gene3D" id="2.40.160.20">
    <property type="match status" value="1"/>
</dbReference>
<dbReference type="OrthoDB" id="9807574at2"/>
<dbReference type="Pfam" id="PF03922">
    <property type="entry name" value="OmpW"/>
    <property type="match status" value="1"/>
</dbReference>
<dbReference type="EMBL" id="SHKP01000005">
    <property type="protein sequence ID" value="RZU00571.1"/>
    <property type="molecule type" value="Genomic_DNA"/>
</dbReference>
<organism evidence="3 4">
    <name type="scientific">Rivibacter subsaxonicus</name>
    <dbReference type="NCBI Taxonomy" id="457575"/>
    <lineage>
        <taxon>Bacteria</taxon>
        <taxon>Pseudomonadati</taxon>
        <taxon>Pseudomonadota</taxon>
        <taxon>Betaproteobacteria</taxon>
        <taxon>Burkholderiales</taxon>
        <taxon>Rivibacter</taxon>
    </lineage>
</organism>
<dbReference type="InterPro" id="IPR005618">
    <property type="entry name" value="OMPW"/>
</dbReference>
<dbReference type="AlphaFoldDB" id="A0A4Q7VV98"/>
<dbReference type="SUPFAM" id="SSF56925">
    <property type="entry name" value="OMPA-like"/>
    <property type="match status" value="1"/>
</dbReference>
<feature type="signal peptide" evidence="2">
    <location>
        <begin position="1"/>
        <end position="24"/>
    </location>
</feature>
<evidence type="ECO:0000256" key="1">
    <source>
        <dbReference type="ARBA" id="ARBA00004442"/>
    </source>
</evidence>
<accession>A0A4Q7VV98</accession>
<comment type="caution">
    <text evidence="3">The sequence shown here is derived from an EMBL/GenBank/DDBJ whole genome shotgun (WGS) entry which is preliminary data.</text>
</comment>
<dbReference type="InterPro" id="IPR011250">
    <property type="entry name" value="OMP/PagP_B-barrel"/>
</dbReference>
<dbReference type="GO" id="GO:0055085">
    <property type="term" value="P:transmembrane transport"/>
    <property type="evidence" value="ECO:0007669"/>
    <property type="project" value="TreeGrafter"/>
</dbReference>
<sequence length="236" mass="24692">MHKIKSLRLAAFLALTVAAGTASAQSMEMLQGLTVYVGGAYIDVHSKADPLTSAPPTLPPGVEAGVRVGDAGTVGFGVVYRFAPAWSVEAALGVPPEHSGYGTQFIEPFGQISTVKQVAPTFFLNYHFNAVMAGLSPFVGVGFNYTKFTDAKSTASGNAASGGPTSIDMTDSWGVAAHVGLTYQIDRNWSIVGTIAYADVSSDMTATTTTNAGNIVRTTTIDFRPVVYTLSVGYTF</sequence>
<evidence type="ECO:0000256" key="2">
    <source>
        <dbReference type="SAM" id="SignalP"/>
    </source>
</evidence>
<evidence type="ECO:0000313" key="4">
    <source>
        <dbReference type="Proteomes" id="UP000293671"/>
    </source>
</evidence>
<dbReference type="GO" id="GO:0009279">
    <property type="term" value="C:cell outer membrane"/>
    <property type="evidence" value="ECO:0007669"/>
    <property type="project" value="UniProtKB-SubCell"/>
</dbReference>
<keyword evidence="4" id="KW-1185">Reference proteome</keyword>
<dbReference type="PANTHER" id="PTHR36920:SF1">
    <property type="entry name" value="OUTER MEMBRANE PROTEIN W"/>
    <property type="match status" value="1"/>
</dbReference>
<evidence type="ECO:0000313" key="3">
    <source>
        <dbReference type="EMBL" id="RZU00571.1"/>
    </source>
</evidence>
<dbReference type="PANTHER" id="PTHR36920">
    <property type="match status" value="1"/>
</dbReference>
<feature type="chain" id="PRO_5020977778" evidence="2">
    <location>
        <begin position="25"/>
        <end position="236"/>
    </location>
</feature>
<dbReference type="RefSeq" id="WP_130431020.1">
    <property type="nucleotide sequence ID" value="NZ_SHKP01000005.1"/>
</dbReference>